<protein>
    <submittedName>
        <fullName evidence="2">Uncharacterized protein</fullName>
    </submittedName>
</protein>
<sequence>MNPNTVGTNSNRHHLPPSPCVPARPPPESPRGAPGATLAIRRLPAPSPMIRRKARQEQQREPRPCVSRLSFGARLRLFLRPPLHLLLRSSTAVEFDRLQDCRNRDQTVSMPWAAMAADFYLKPVRLVVFFRVIV</sequence>
<evidence type="ECO:0000313" key="3">
    <source>
        <dbReference type="Proteomes" id="UP000287651"/>
    </source>
</evidence>
<organism evidence="2 3">
    <name type="scientific">Ensete ventricosum</name>
    <name type="common">Abyssinian banana</name>
    <name type="synonym">Musa ensete</name>
    <dbReference type="NCBI Taxonomy" id="4639"/>
    <lineage>
        <taxon>Eukaryota</taxon>
        <taxon>Viridiplantae</taxon>
        <taxon>Streptophyta</taxon>
        <taxon>Embryophyta</taxon>
        <taxon>Tracheophyta</taxon>
        <taxon>Spermatophyta</taxon>
        <taxon>Magnoliopsida</taxon>
        <taxon>Liliopsida</taxon>
        <taxon>Zingiberales</taxon>
        <taxon>Musaceae</taxon>
        <taxon>Ensete</taxon>
    </lineage>
</organism>
<reference evidence="2 3" key="1">
    <citation type="journal article" date="2014" name="Agronomy (Basel)">
        <title>A Draft Genome Sequence for Ensete ventricosum, the Drought-Tolerant Tree Against Hunger.</title>
        <authorList>
            <person name="Harrison J."/>
            <person name="Moore K.A."/>
            <person name="Paszkiewicz K."/>
            <person name="Jones T."/>
            <person name="Grant M."/>
            <person name="Ambacheew D."/>
            <person name="Muzemil S."/>
            <person name="Studholme D.J."/>
        </authorList>
    </citation>
    <scope>NUCLEOTIDE SEQUENCE [LARGE SCALE GENOMIC DNA]</scope>
</reference>
<dbReference type="AlphaFoldDB" id="A0A426X0F1"/>
<name>A0A426X0F1_ENSVE</name>
<feature type="region of interest" description="Disordered" evidence="1">
    <location>
        <begin position="1"/>
        <end position="65"/>
    </location>
</feature>
<evidence type="ECO:0000256" key="1">
    <source>
        <dbReference type="SAM" id="MobiDB-lite"/>
    </source>
</evidence>
<feature type="compositionally biased region" description="Polar residues" evidence="1">
    <location>
        <begin position="1"/>
        <end position="10"/>
    </location>
</feature>
<accession>A0A426X0F1</accession>
<proteinExistence type="predicted"/>
<dbReference type="EMBL" id="AMZH03030252">
    <property type="protein sequence ID" value="RRT32951.1"/>
    <property type="molecule type" value="Genomic_DNA"/>
</dbReference>
<evidence type="ECO:0000313" key="2">
    <source>
        <dbReference type="EMBL" id="RRT32951.1"/>
    </source>
</evidence>
<dbReference type="Proteomes" id="UP000287651">
    <property type="component" value="Unassembled WGS sequence"/>
</dbReference>
<feature type="compositionally biased region" description="Pro residues" evidence="1">
    <location>
        <begin position="16"/>
        <end position="29"/>
    </location>
</feature>
<gene>
    <name evidence="2" type="ORF">B296_00049857</name>
</gene>
<comment type="caution">
    <text evidence="2">The sequence shown here is derived from an EMBL/GenBank/DDBJ whole genome shotgun (WGS) entry which is preliminary data.</text>
</comment>